<evidence type="ECO:0000256" key="2">
    <source>
        <dbReference type="ARBA" id="ARBA00022801"/>
    </source>
</evidence>
<dbReference type="OrthoDB" id="9765195at2"/>
<dbReference type="UniPathway" id="UPA00542">
    <property type="reaction ID" value="UER00605"/>
</dbReference>
<accession>A0A267HS57</accession>
<comment type="caution">
    <text evidence="7">The sequence shown here is derived from an EMBL/GenBank/DDBJ whole genome shotgun (WGS) entry which is preliminary data.</text>
</comment>
<dbReference type="PANTHER" id="PTHR10353">
    <property type="entry name" value="GLYCOSYL HYDROLASE"/>
    <property type="match status" value="1"/>
</dbReference>
<evidence type="ECO:0000256" key="3">
    <source>
        <dbReference type="ARBA" id="ARBA00023295"/>
    </source>
</evidence>
<dbReference type="PROSITE" id="PS00653">
    <property type="entry name" value="GLYCOSYL_HYDROL_F1_2"/>
    <property type="match status" value="1"/>
</dbReference>
<dbReference type="AlphaFoldDB" id="A0A267HS57"/>
<dbReference type="InterPro" id="IPR033132">
    <property type="entry name" value="GH_1_N_CS"/>
</dbReference>
<dbReference type="PANTHER" id="PTHR10353:SF36">
    <property type="entry name" value="LP05116P"/>
    <property type="match status" value="1"/>
</dbReference>
<evidence type="ECO:0000256" key="6">
    <source>
        <dbReference type="RuleBase" id="RU004469"/>
    </source>
</evidence>
<dbReference type="InterPro" id="IPR017853">
    <property type="entry name" value="GH"/>
</dbReference>
<dbReference type="PROSITE" id="PS00572">
    <property type="entry name" value="GLYCOSYL_HYDROL_F1_1"/>
    <property type="match status" value="1"/>
</dbReference>
<reference evidence="7 8" key="1">
    <citation type="submission" date="2015-08" db="EMBL/GenBank/DDBJ databases">
        <title>Enterococcus genome sequence.</title>
        <authorList>
            <person name="Acedo J.Z."/>
            <person name="Vederas J.C."/>
        </authorList>
    </citation>
    <scope>NUCLEOTIDE SEQUENCE [LARGE SCALE GENOMIC DNA]</scope>
    <source>
        <strain evidence="7 8">49</strain>
    </source>
</reference>
<dbReference type="GO" id="GO:0033920">
    <property type="term" value="F:6-phospho-beta-galactosidase activity"/>
    <property type="evidence" value="ECO:0007669"/>
    <property type="project" value="UniProtKB-EC"/>
</dbReference>
<comment type="similarity">
    <text evidence="1">Belongs to the glycosyl hydrolase 1 family.</text>
</comment>
<dbReference type="InterPro" id="IPR005928">
    <property type="entry name" value="6P-beta-galactosidase"/>
</dbReference>
<evidence type="ECO:0000313" key="8">
    <source>
        <dbReference type="Proteomes" id="UP000216797"/>
    </source>
</evidence>
<dbReference type="EC" id="3.2.1.85" evidence="6"/>
<feature type="active site" description="Nucleophile" evidence="4">
    <location>
        <position position="374"/>
    </location>
</feature>
<name>A0A267HS57_9ENTE</name>
<dbReference type="InterPro" id="IPR018120">
    <property type="entry name" value="Glyco_hydro_1_AS"/>
</dbReference>
<proteinExistence type="inferred from homology"/>
<keyword evidence="8" id="KW-1185">Reference proteome</keyword>
<dbReference type="Pfam" id="PF00232">
    <property type="entry name" value="Glyco_hydro_1"/>
    <property type="match status" value="1"/>
</dbReference>
<dbReference type="EMBL" id="LHUG01000005">
    <property type="protein sequence ID" value="PAB01189.1"/>
    <property type="molecule type" value="Genomic_DNA"/>
</dbReference>
<gene>
    <name evidence="7" type="ORF">AKL21_07710</name>
</gene>
<dbReference type="NCBIfam" id="NF010036">
    <property type="entry name" value="PRK13511.1"/>
    <property type="match status" value="1"/>
</dbReference>
<dbReference type="InterPro" id="IPR001360">
    <property type="entry name" value="Glyco_hydro_1"/>
</dbReference>
<evidence type="ECO:0000256" key="5">
    <source>
        <dbReference type="RuleBase" id="RU004468"/>
    </source>
</evidence>
<evidence type="ECO:0000313" key="7">
    <source>
        <dbReference type="EMBL" id="PAB01189.1"/>
    </source>
</evidence>
<dbReference type="SUPFAM" id="SSF51445">
    <property type="entry name" value="(Trans)glycosidases"/>
    <property type="match status" value="1"/>
</dbReference>
<evidence type="ECO:0000256" key="1">
    <source>
        <dbReference type="ARBA" id="ARBA00010838"/>
    </source>
</evidence>
<dbReference type="GO" id="GO:0005829">
    <property type="term" value="C:cytosol"/>
    <property type="evidence" value="ECO:0007669"/>
    <property type="project" value="TreeGrafter"/>
</dbReference>
<keyword evidence="2 5" id="KW-0378">Hydrolase</keyword>
<evidence type="ECO:0000256" key="4">
    <source>
        <dbReference type="PROSITE-ProRule" id="PRU10055"/>
    </source>
</evidence>
<dbReference type="Proteomes" id="UP000216797">
    <property type="component" value="Unassembled WGS sequence"/>
</dbReference>
<dbReference type="FunFam" id="3.20.20.80:FF:000004">
    <property type="entry name" value="Beta-glucosidase 6-phospho-beta-glucosidase"/>
    <property type="match status" value="1"/>
</dbReference>
<dbReference type="PRINTS" id="PR00131">
    <property type="entry name" value="GLHYDRLASE1"/>
</dbReference>
<dbReference type="NCBIfam" id="TIGR01233">
    <property type="entry name" value="lacG"/>
    <property type="match status" value="1"/>
</dbReference>
<dbReference type="GO" id="GO:0019512">
    <property type="term" value="P:lactose catabolic process via tagatose-6-phosphate"/>
    <property type="evidence" value="ECO:0007669"/>
    <property type="project" value="InterPro"/>
</dbReference>
<protein>
    <recommendedName>
        <fullName evidence="6">6-phospho-beta-galactosidase</fullName>
        <ecNumber evidence="6">3.2.1.85</ecNumber>
    </recommendedName>
</protein>
<dbReference type="GO" id="GO:0008422">
    <property type="term" value="F:beta-glucosidase activity"/>
    <property type="evidence" value="ECO:0007669"/>
    <property type="project" value="TreeGrafter"/>
</dbReference>
<organism evidence="7 8">
    <name type="scientific">Enterococcus canintestini</name>
    <dbReference type="NCBI Taxonomy" id="317010"/>
    <lineage>
        <taxon>Bacteria</taxon>
        <taxon>Bacillati</taxon>
        <taxon>Bacillota</taxon>
        <taxon>Bacilli</taxon>
        <taxon>Lactobacillales</taxon>
        <taxon>Enterococcaceae</taxon>
        <taxon>Enterococcus</taxon>
    </lineage>
</organism>
<sequence>MLSLPKEFVFGGATAAYQVEGATTEDGKGPVCWDVFLKEQGRFSPDPASDFYHEYPTDLALSKEYGVDAIRVSIAWTRIFPNGTGELNKKGVAYYHALFAECLKNGITPYVTLHHFDTPLNLHQNGDWLNPKTIDAFVAYADFCFAEFGSQVKKWITINEPASIAFGQYVVGNFPPNIQYDLPKAIQAMHNQMVAHAKVVNLFKEKDYTGEIGIVHILESYYPAEDAVENLAAANTCNVLYNQFMLDAIYKGYYDNDTMFVINEILKQNDGKLTILPMDLTELAKAAKQIDFLGLNYYQSHFVQPFHGESYIHHNGTGEKGTAVFRLNGVGERIYNPAIPKTDWDWVIYPKGLYDMMLYIKNRYPNYQKIYVTENGLGDKDQVVNGEVLDQSRIDYVAIHLKAIEQAISSGIEVKGYFIWSLQDMFSWTNGYNKRYGLFYVDFDSQKRIPKKSAQWWKELSESTKKG</sequence>
<dbReference type="Gene3D" id="3.20.20.80">
    <property type="entry name" value="Glycosidases"/>
    <property type="match status" value="1"/>
</dbReference>
<comment type="pathway">
    <text evidence="6">Carbohydrate metabolism; lactose degradation; D-galactose 6-phosphate and beta-D-glucose from lactose 6-phosphate: step 1/1.</text>
</comment>
<keyword evidence="3 5" id="KW-0326">Glycosidase</keyword>
<comment type="catalytic activity">
    <reaction evidence="6">
        <text>a 6-phospho-beta-D-galactoside + H2O = D-galactose 6-phosphate + an alcohol</text>
        <dbReference type="Rhea" id="RHEA:24568"/>
        <dbReference type="ChEBI" id="CHEBI:15377"/>
        <dbReference type="ChEBI" id="CHEBI:30879"/>
        <dbReference type="ChEBI" id="CHEBI:58534"/>
        <dbReference type="ChEBI" id="CHEBI:91004"/>
        <dbReference type="EC" id="3.2.1.85"/>
    </reaction>
</comment>
<dbReference type="RefSeq" id="WP_071865152.1">
    <property type="nucleotide sequence ID" value="NZ_JBHLVQ010000002.1"/>
</dbReference>